<keyword evidence="3" id="KW-0472">Membrane</keyword>
<proteinExistence type="predicted"/>
<keyword evidence="5" id="KW-0449">Lipoprotein</keyword>
<evidence type="ECO:0000256" key="6">
    <source>
        <dbReference type="SAM" id="SignalP"/>
    </source>
</evidence>
<comment type="caution">
    <text evidence="7">The sequence shown here is derived from an EMBL/GenBank/DDBJ whole genome shotgun (WGS) entry which is preliminary data.</text>
</comment>
<evidence type="ECO:0000313" key="8">
    <source>
        <dbReference type="Proteomes" id="UP000078454"/>
    </source>
</evidence>
<keyword evidence="8" id="KW-1185">Reference proteome</keyword>
<feature type="signal peptide" evidence="6">
    <location>
        <begin position="1"/>
        <end position="20"/>
    </location>
</feature>
<evidence type="ECO:0000256" key="2">
    <source>
        <dbReference type="ARBA" id="ARBA00022729"/>
    </source>
</evidence>
<dbReference type="InterPro" id="IPR050490">
    <property type="entry name" value="Bact_solute-bd_prot1"/>
</dbReference>
<dbReference type="Proteomes" id="UP000078454">
    <property type="component" value="Unassembled WGS sequence"/>
</dbReference>
<dbReference type="PANTHER" id="PTHR43649:SF33">
    <property type="entry name" value="POLYGALACTURONAN_RHAMNOGALACTURONAN-BINDING PROTEIN YTCQ"/>
    <property type="match status" value="1"/>
</dbReference>
<organism evidence="7 8">
    <name type="scientific">Paenibacillus oryzisoli</name>
    <dbReference type="NCBI Taxonomy" id="1850517"/>
    <lineage>
        <taxon>Bacteria</taxon>
        <taxon>Bacillati</taxon>
        <taxon>Bacillota</taxon>
        <taxon>Bacilli</taxon>
        <taxon>Bacillales</taxon>
        <taxon>Paenibacillaceae</taxon>
        <taxon>Paenibacillus</taxon>
    </lineage>
</organism>
<feature type="chain" id="PRO_5008277768" description="ABC transporter substrate-binding protein" evidence="6">
    <location>
        <begin position="21"/>
        <end position="539"/>
    </location>
</feature>
<gene>
    <name evidence="7" type="ORF">A8708_32705</name>
</gene>
<evidence type="ECO:0000256" key="5">
    <source>
        <dbReference type="ARBA" id="ARBA00023288"/>
    </source>
</evidence>
<keyword evidence="2 6" id="KW-0732">Signal</keyword>
<dbReference type="STRING" id="1850517.A8708_32705"/>
<keyword evidence="4" id="KW-0564">Palmitate</keyword>
<dbReference type="RefSeq" id="WP_068667825.1">
    <property type="nucleotide sequence ID" value="NZ_LYPB01000080.1"/>
</dbReference>
<protein>
    <recommendedName>
        <fullName evidence="9">ABC transporter substrate-binding protein</fullName>
    </recommendedName>
</protein>
<dbReference type="Gene3D" id="3.40.190.10">
    <property type="entry name" value="Periplasmic binding protein-like II"/>
    <property type="match status" value="2"/>
</dbReference>
<keyword evidence="1" id="KW-1003">Cell membrane</keyword>
<dbReference type="Pfam" id="PF13416">
    <property type="entry name" value="SBP_bac_8"/>
    <property type="match status" value="1"/>
</dbReference>
<evidence type="ECO:0000256" key="1">
    <source>
        <dbReference type="ARBA" id="ARBA00022475"/>
    </source>
</evidence>
<evidence type="ECO:0000313" key="7">
    <source>
        <dbReference type="EMBL" id="OAS15757.1"/>
    </source>
</evidence>
<dbReference type="PANTHER" id="PTHR43649">
    <property type="entry name" value="ARABINOSE-BINDING PROTEIN-RELATED"/>
    <property type="match status" value="1"/>
</dbReference>
<dbReference type="InterPro" id="IPR006059">
    <property type="entry name" value="SBP"/>
</dbReference>
<dbReference type="SUPFAM" id="SSF53850">
    <property type="entry name" value="Periplasmic binding protein-like II"/>
    <property type="match status" value="1"/>
</dbReference>
<reference evidence="7 8" key="1">
    <citation type="submission" date="2016-05" db="EMBL/GenBank/DDBJ databases">
        <title>Paenibacillus sp. 1ZS3-15 nov., isolated from the rhizosphere soil.</title>
        <authorList>
            <person name="Zhang X.X."/>
            <person name="Zhang J."/>
        </authorList>
    </citation>
    <scope>NUCLEOTIDE SEQUENCE [LARGE SCALE GENOMIC DNA]</scope>
    <source>
        <strain evidence="7 8">1ZS3-15</strain>
    </source>
</reference>
<evidence type="ECO:0008006" key="9">
    <source>
        <dbReference type="Google" id="ProtNLM"/>
    </source>
</evidence>
<evidence type="ECO:0000256" key="3">
    <source>
        <dbReference type="ARBA" id="ARBA00023136"/>
    </source>
</evidence>
<evidence type="ECO:0000256" key="4">
    <source>
        <dbReference type="ARBA" id="ARBA00023139"/>
    </source>
</evidence>
<dbReference type="AlphaFoldDB" id="A0A198A3R2"/>
<accession>A0A198A3R2</accession>
<dbReference type="OrthoDB" id="9787283at2"/>
<dbReference type="EMBL" id="LYPB01000080">
    <property type="protein sequence ID" value="OAS15757.1"/>
    <property type="molecule type" value="Genomic_DNA"/>
</dbReference>
<sequence length="539" mass="60418">MKKSLLVILTGLCVLTTACSENSKTTETSKPALSSDTKAATETTKPAKLSLRFMIPVGTEFANATLPAADKDFVKKAIEEKFNVDLKLDYFVGGEDYKNKMNVQLAGGDIPDIFIGDAAASQKYATDGLLADLTTYFTQQSMPNYFKWVKQQELESFQMKGMNINRGILPFLRNQYPAWYVRQDWLEKLGLKAPKSYDEMLEVMRKFTNGDPDGNGKKDTFGFSVSGNGASVPFDFPMWLANGFVADFQIANNTFVDNRTDLGVQKVIQDIINVTNEGIIDPDWFLSKSPGHLDKAVQNKIGIFFSGTENVALEGTPNSVQARTKAIDPKANWQPFNPFPDKPAIWKNGVPETSVMAGKTVAEKKPENIKRSFEILNWLASEDGYLLTHYGQDGKHYKRDGKKITLVPEAFDADIAKAGNWLGIYRFFTPEEPAVLGFEVNDPRVSPRDQAILKTVASFPKHDALPPVSLQPPQGMNIGDLRKEMNKLHIKMIFEDKSADKWPQYREELMTKFSGRAIFQGYTDQINSVMKDKKLNDFK</sequence>
<name>A0A198A3R2_9BACL</name>
<dbReference type="PROSITE" id="PS51257">
    <property type="entry name" value="PROKAR_LIPOPROTEIN"/>
    <property type="match status" value="1"/>
</dbReference>